<feature type="region of interest" description="Disordered" evidence="5">
    <location>
        <begin position="116"/>
        <end position="149"/>
    </location>
</feature>
<evidence type="ECO:0000256" key="2">
    <source>
        <dbReference type="ARBA" id="ARBA00023125"/>
    </source>
</evidence>
<dbReference type="PANTHER" id="PTHR31500">
    <property type="entry name" value="AT-HOOK MOTIF NUCLEAR-LOCALIZED PROTEIN 9"/>
    <property type="match status" value="1"/>
</dbReference>
<dbReference type="InterPro" id="IPR005175">
    <property type="entry name" value="PPC_dom"/>
</dbReference>
<dbReference type="InterPro" id="IPR039605">
    <property type="entry name" value="AHL"/>
</dbReference>
<accession>A0A7J0DCR5</accession>
<evidence type="ECO:0000313" key="8">
    <source>
        <dbReference type="Proteomes" id="UP000585474"/>
    </source>
</evidence>
<feature type="compositionally biased region" description="Polar residues" evidence="5">
    <location>
        <begin position="346"/>
        <end position="356"/>
    </location>
</feature>
<keyword evidence="4" id="KW-0539">Nucleus</keyword>
<dbReference type="Gene3D" id="3.30.1330.80">
    <property type="entry name" value="Hypothetical protein, similar to alpha- acetolactate decarboxylase, domain 2"/>
    <property type="match status" value="1"/>
</dbReference>
<comment type="function">
    <text evidence="4">Transcription factor that specifically binds AT-rich DNA sequences related to the nuclear matrix attachment regions (MARs).</text>
</comment>
<feature type="domain" description="PPC" evidence="6">
    <location>
        <begin position="178"/>
        <end position="318"/>
    </location>
</feature>
<feature type="region of interest" description="Disordered" evidence="5">
    <location>
        <begin position="320"/>
        <end position="356"/>
    </location>
</feature>
<comment type="caution">
    <text evidence="7">The sequence shown here is derived from an EMBL/GenBank/DDBJ whole genome shotgun (WGS) entry which is preliminary data.</text>
</comment>
<comment type="subcellular location">
    <subcellularLocation>
        <location evidence="4">Nucleus</location>
    </subcellularLocation>
</comment>
<dbReference type="OrthoDB" id="1742671at2759"/>
<feature type="compositionally biased region" description="Polar residues" evidence="5">
    <location>
        <begin position="52"/>
        <end position="69"/>
    </location>
</feature>
<feature type="region of interest" description="Disordered" evidence="5">
    <location>
        <begin position="1"/>
        <end position="96"/>
    </location>
</feature>
<feature type="compositionally biased region" description="Pro residues" evidence="5">
    <location>
        <begin position="7"/>
        <end position="16"/>
    </location>
</feature>
<feature type="compositionally biased region" description="Low complexity" evidence="5">
    <location>
        <begin position="320"/>
        <end position="335"/>
    </location>
</feature>
<keyword evidence="3 4" id="KW-0804">Transcription</keyword>
<keyword evidence="1 4" id="KW-0805">Transcription regulation</keyword>
<dbReference type="EMBL" id="BJWL01000165">
    <property type="protein sequence ID" value="GFS32552.1"/>
    <property type="molecule type" value="Genomic_DNA"/>
</dbReference>
<dbReference type="CDD" id="cd11378">
    <property type="entry name" value="DUF296"/>
    <property type="match status" value="1"/>
</dbReference>
<organism evidence="7 8">
    <name type="scientific">Actinidia rufa</name>
    <dbReference type="NCBI Taxonomy" id="165716"/>
    <lineage>
        <taxon>Eukaryota</taxon>
        <taxon>Viridiplantae</taxon>
        <taxon>Streptophyta</taxon>
        <taxon>Embryophyta</taxon>
        <taxon>Tracheophyta</taxon>
        <taxon>Spermatophyta</taxon>
        <taxon>Magnoliopsida</taxon>
        <taxon>eudicotyledons</taxon>
        <taxon>Gunneridae</taxon>
        <taxon>Pentapetalae</taxon>
        <taxon>asterids</taxon>
        <taxon>Ericales</taxon>
        <taxon>Actinidiaceae</taxon>
        <taxon>Actinidia</taxon>
    </lineage>
</organism>
<evidence type="ECO:0000256" key="1">
    <source>
        <dbReference type="ARBA" id="ARBA00023015"/>
    </source>
</evidence>
<feature type="compositionally biased region" description="Low complexity" evidence="5">
    <location>
        <begin position="21"/>
        <end position="46"/>
    </location>
</feature>
<gene>
    <name evidence="7" type="ORF">Acr_00g0023210</name>
</gene>
<evidence type="ECO:0000313" key="7">
    <source>
        <dbReference type="EMBL" id="GFS32552.1"/>
    </source>
</evidence>
<dbReference type="GO" id="GO:0003680">
    <property type="term" value="F:minor groove of adenine-thymine-rich DNA binding"/>
    <property type="evidence" value="ECO:0007669"/>
    <property type="project" value="UniProtKB-UniRule"/>
</dbReference>
<evidence type="ECO:0000259" key="6">
    <source>
        <dbReference type="PROSITE" id="PS51742"/>
    </source>
</evidence>
<dbReference type="GO" id="GO:0005634">
    <property type="term" value="C:nucleus"/>
    <property type="evidence" value="ECO:0007669"/>
    <property type="project" value="UniProtKB-SubCell"/>
</dbReference>
<dbReference type="PANTHER" id="PTHR31500:SF51">
    <property type="entry name" value="AT-HOOK MOTIF NUCLEAR-LOCALIZED PROTEIN 8"/>
    <property type="match status" value="1"/>
</dbReference>
<protein>
    <recommendedName>
        <fullName evidence="4">AT-hook motif nuclear-localized protein</fullName>
    </recommendedName>
</protein>
<dbReference type="PROSITE" id="PS51742">
    <property type="entry name" value="PPC"/>
    <property type="match status" value="1"/>
</dbReference>
<evidence type="ECO:0000256" key="3">
    <source>
        <dbReference type="ARBA" id="ARBA00023163"/>
    </source>
</evidence>
<evidence type="ECO:0000256" key="5">
    <source>
        <dbReference type="SAM" id="MobiDB-lite"/>
    </source>
</evidence>
<dbReference type="Proteomes" id="UP000585474">
    <property type="component" value="Unassembled WGS sequence"/>
</dbReference>
<dbReference type="Pfam" id="PF03479">
    <property type="entry name" value="PCC"/>
    <property type="match status" value="1"/>
</dbReference>
<keyword evidence="2 4" id="KW-0238">DNA-binding</keyword>
<reference evidence="8" key="1">
    <citation type="submission" date="2019-07" db="EMBL/GenBank/DDBJ databases">
        <title>De Novo Assembly of kiwifruit Actinidia rufa.</title>
        <authorList>
            <person name="Sugita-Konishi S."/>
            <person name="Sato K."/>
            <person name="Mori E."/>
            <person name="Abe Y."/>
            <person name="Kisaki G."/>
            <person name="Hamano K."/>
            <person name="Suezawa K."/>
            <person name="Otani M."/>
            <person name="Fukuda T."/>
            <person name="Manabe T."/>
            <person name="Gomi K."/>
            <person name="Tabuchi M."/>
            <person name="Akimitsu K."/>
            <person name="Kataoka I."/>
        </authorList>
    </citation>
    <scope>NUCLEOTIDE SEQUENCE [LARGE SCALE GENOMIC DNA]</scope>
    <source>
        <strain evidence="8">cv. Fuchu</strain>
    </source>
</reference>
<dbReference type="SUPFAM" id="SSF117856">
    <property type="entry name" value="AF0104/ALDC/Ptd012-like"/>
    <property type="match status" value="1"/>
</dbReference>
<evidence type="ECO:0000256" key="4">
    <source>
        <dbReference type="RuleBase" id="RU367031"/>
    </source>
</evidence>
<name>A0A7J0DCR5_9ERIC</name>
<dbReference type="AlphaFoldDB" id="A0A7J0DCR5"/>
<comment type="domain">
    <text evidence="4">The PPC domain mediates interactions between AHL proteins.</text>
</comment>
<sequence length="374" mass="38758">MDLRESQPPPHPPPPQMVGHPNSYAPNLPNNNSSNNNTSPPMMQNPRFPFNSVASSTSKPMEPLNTQFGDGSHFSIEPARKKRGRPRKYSPDGGNIALGLAPTPAAAPVTPISSSVVLHGDSGGGGLATDTPAKKSRGRPPGSGKKQLDALGSIGGSFIPHVILVKAGEFEMMSNITVDDFCAYYENVEQTPDIASKIMAFSQQGPRTVCILSANGAISNVTLRQQAMSGGTVTYEGRYEIISLSGSFFMSESNGSHSRTGGLSVSLAGSDGRVLGGGVVGMLVAASPVQVIVGSFIADGKKSKSGQPSTPMSNILNFGAPVAAASPPSQGPSSESSDENGGSPFNRVSGSYNNASQPVHSMSMYSNMGWGNSM</sequence>
<proteinExistence type="predicted"/>
<keyword evidence="8" id="KW-1185">Reference proteome</keyword>